<evidence type="ECO:0000313" key="3">
    <source>
        <dbReference type="EMBL" id="XCG63977.1"/>
    </source>
</evidence>
<evidence type="ECO:0000259" key="2">
    <source>
        <dbReference type="Pfam" id="PF13808"/>
    </source>
</evidence>
<accession>A0AAU8DT70</accession>
<dbReference type="InterPro" id="IPR051698">
    <property type="entry name" value="Transposase_11-like"/>
</dbReference>
<organism evidence="4">
    <name type="scientific">Nakamurella sp. A5-74</name>
    <dbReference type="NCBI Taxonomy" id="3158264"/>
    <lineage>
        <taxon>Bacteria</taxon>
        <taxon>Bacillati</taxon>
        <taxon>Actinomycetota</taxon>
        <taxon>Actinomycetes</taxon>
        <taxon>Nakamurellales</taxon>
        <taxon>Nakamurellaceae</taxon>
        <taxon>Nakamurella</taxon>
    </lineage>
</organism>
<feature type="domain" description="H repeat-associated protein N-terminal" evidence="2">
    <location>
        <begin position="30"/>
        <end position="116"/>
    </location>
</feature>
<dbReference type="GO" id="GO:0003677">
    <property type="term" value="F:DNA binding"/>
    <property type="evidence" value="ECO:0007669"/>
    <property type="project" value="InterPro"/>
</dbReference>
<dbReference type="PANTHER" id="PTHR30298:SF0">
    <property type="entry name" value="PROTEIN YBFL-RELATED"/>
    <property type="match status" value="1"/>
</dbReference>
<dbReference type="GO" id="GO:0006313">
    <property type="term" value="P:DNA transposition"/>
    <property type="evidence" value="ECO:0007669"/>
    <property type="project" value="InterPro"/>
</dbReference>
<gene>
    <name evidence="3" type="ORF">ABLG96_01095</name>
    <name evidence="4" type="ORF">ABLG96_08040</name>
</gene>
<dbReference type="RefSeq" id="WP_353649592.1">
    <property type="nucleotide sequence ID" value="NZ_CP159218.1"/>
</dbReference>
<feature type="domain" description="Transposase IS4-like" evidence="1">
    <location>
        <begin position="125"/>
        <end position="356"/>
    </location>
</feature>
<name>A0AAU8DT70_9ACTN</name>
<proteinExistence type="predicted"/>
<evidence type="ECO:0000313" key="4">
    <source>
        <dbReference type="EMBL" id="XCG65229.1"/>
    </source>
</evidence>
<dbReference type="PANTHER" id="PTHR30298">
    <property type="entry name" value="H REPEAT-ASSOCIATED PREDICTED TRANSPOSASE"/>
    <property type="match status" value="1"/>
</dbReference>
<dbReference type="GO" id="GO:0004803">
    <property type="term" value="F:transposase activity"/>
    <property type="evidence" value="ECO:0007669"/>
    <property type="project" value="InterPro"/>
</dbReference>
<dbReference type="AlphaFoldDB" id="A0AAU8DT70"/>
<dbReference type="EMBL" id="CP159218">
    <property type="protein sequence ID" value="XCG65229.1"/>
    <property type="molecule type" value="Genomic_DNA"/>
</dbReference>
<dbReference type="Pfam" id="PF01609">
    <property type="entry name" value="DDE_Tnp_1"/>
    <property type="match status" value="1"/>
</dbReference>
<dbReference type="Pfam" id="PF13808">
    <property type="entry name" value="DDE_Tnp_1_assoc"/>
    <property type="match status" value="1"/>
</dbReference>
<dbReference type="InterPro" id="IPR002559">
    <property type="entry name" value="Transposase_11"/>
</dbReference>
<dbReference type="NCBIfam" id="NF033564">
    <property type="entry name" value="transpos_ISAs1"/>
    <property type="match status" value="1"/>
</dbReference>
<protein>
    <submittedName>
        <fullName evidence="4">ISAs1 family transposase</fullName>
    </submittedName>
</protein>
<sequence>MPSSPMFAAVDPFDEYELLDVPAAPAALMAVFDSVPDPRSARGIRHRLSVILAVAACAVVTGARSFAAVAEWVAATSPGLLARVGVSDGPPSESTIRRTLQQLHGDGLDRLLGAWAQLREPASRGRRVIAIDGKSVRGSATPDRRCRHLLAALGHGSRMVLGQLDVAVKTNEIPLFATLLDSIDLLGVLVTADALHCQAEHARYLIEQRGAHYLFTVKGNQPKLRAQLAALPWTGVNIGATQHDRGHGRIEKRSIKVVTVKAGILFPHAAQAIQIIRRRRLINSKKWRSETVYAVTSLPAEQAQPTQLAGWLKGHWGIENSLHWVRDVTFSEDHSQTRTAAGPQVMATLRNLAINLLRLAGATNIAAALRHQARQPIRPLKLLLTS</sequence>
<dbReference type="InterPro" id="IPR032806">
    <property type="entry name" value="YbfD_N"/>
</dbReference>
<reference evidence="4" key="1">
    <citation type="submission" date="2024-05" db="EMBL/GenBank/DDBJ databases">
        <authorList>
            <person name="Cai S.Y."/>
            <person name="Jin L.M."/>
            <person name="Li H.R."/>
        </authorList>
    </citation>
    <scope>NUCLEOTIDE SEQUENCE</scope>
    <source>
        <strain evidence="4">A5-74</strain>
    </source>
</reference>
<evidence type="ECO:0000259" key="1">
    <source>
        <dbReference type="Pfam" id="PF01609"/>
    </source>
</evidence>
<dbReference type="EMBL" id="CP159218">
    <property type="protein sequence ID" value="XCG63977.1"/>
    <property type="molecule type" value="Genomic_DNA"/>
</dbReference>
<dbReference type="InterPro" id="IPR047647">
    <property type="entry name" value="ISAs1_transpos"/>
</dbReference>